<dbReference type="SUPFAM" id="SSF53474">
    <property type="entry name" value="alpha/beta-Hydrolases"/>
    <property type="match status" value="1"/>
</dbReference>
<dbReference type="EC" id="3.1.1.-" evidence="6"/>
<dbReference type="GO" id="GO:0052689">
    <property type="term" value="F:carboxylic ester hydrolase activity"/>
    <property type="evidence" value="ECO:0007669"/>
    <property type="project" value="UniProtKB-KW"/>
</dbReference>
<feature type="domain" description="Carboxylesterase type B" evidence="7">
    <location>
        <begin position="21"/>
        <end position="523"/>
    </location>
</feature>
<evidence type="ECO:0000256" key="5">
    <source>
        <dbReference type="ARBA" id="ARBA00023180"/>
    </source>
</evidence>
<proteinExistence type="evidence at transcript level"/>
<evidence type="ECO:0000313" key="8">
    <source>
        <dbReference type="EMBL" id="AAX58711.1"/>
    </source>
</evidence>
<dbReference type="ESTHER" id="antpo-q3kvm1">
    <property type="family name" value="Carb_B_Arthropoda"/>
</dbReference>
<keyword evidence="4" id="KW-1015">Disulfide bond</keyword>
<dbReference type="EMBL" id="AY866480">
    <property type="protein sequence ID" value="AAX58711.1"/>
    <property type="molecule type" value="mRNA"/>
</dbReference>
<dbReference type="Gene3D" id="3.40.50.1820">
    <property type="entry name" value="alpha/beta hydrolase"/>
    <property type="match status" value="1"/>
</dbReference>
<evidence type="ECO:0000256" key="1">
    <source>
        <dbReference type="ARBA" id="ARBA00005964"/>
    </source>
</evidence>
<comment type="similarity">
    <text evidence="1 6">Belongs to the type-B carboxylesterase/lipase family.</text>
</comment>
<evidence type="ECO:0000256" key="4">
    <source>
        <dbReference type="ARBA" id="ARBA00023157"/>
    </source>
</evidence>
<evidence type="ECO:0000256" key="6">
    <source>
        <dbReference type="RuleBase" id="RU361235"/>
    </source>
</evidence>
<feature type="signal peptide" evidence="6">
    <location>
        <begin position="1"/>
        <end position="17"/>
    </location>
</feature>
<dbReference type="PANTHER" id="PTHR43142:SF1">
    <property type="entry name" value="CARBOXYLIC ESTER HYDROLASE"/>
    <property type="match status" value="1"/>
</dbReference>
<keyword evidence="3 6" id="KW-0378">Hydrolase</keyword>
<evidence type="ECO:0000256" key="3">
    <source>
        <dbReference type="ARBA" id="ARBA00022801"/>
    </source>
</evidence>
<dbReference type="AlphaFoldDB" id="Q3KVM1"/>
<dbReference type="ChEMBL" id="CHEMBL2366572"/>
<dbReference type="InterPro" id="IPR002018">
    <property type="entry name" value="CarbesteraseB"/>
</dbReference>
<evidence type="ECO:0000256" key="2">
    <source>
        <dbReference type="ARBA" id="ARBA00022487"/>
    </source>
</evidence>
<dbReference type="PANTHER" id="PTHR43142">
    <property type="entry name" value="CARBOXYLIC ESTER HYDROLASE"/>
    <property type="match status" value="1"/>
</dbReference>
<dbReference type="InterPro" id="IPR019826">
    <property type="entry name" value="Carboxylesterase_B_AS"/>
</dbReference>
<evidence type="ECO:0000259" key="7">
    <source>
        <dbReference type="Pfam" id="PF00135"/>
    </source>
</evidence>
<dbReference type="InterPro" id="IPR029058">
    <property type="entry name" value="AB_hydrolase_fold"/>
</dbReference>
<reference evidence="8" key="1">
    <citation type="journal article" date="2005" name="Proc. Natl. Acad. Sci. U.S.A.">
        <title>Rapid inactivation of a moth pheromone.</title>
        <authorList>
            <person name="Ishida Y."/>
            <person name="Leal W.S."/>
        </authorList>
    </citation>
    <scope>NUCLEOTIDE SEQUENCE</scope>
</reference>
<protein>
    <recommendedName>
        <fullName evidence="6">Carboxylic ester hydrolase</fullName>
        <ecNumber evidence="6">3.1.1.-</ecNumber>
    </recommendedName>
</protein>
<organism evidence="8">
    <name type="scientific">Antheraea polyphemus</name>
    <name type="common">Polyphemus moth</name>
    <dbReference type="NCBI Taxonomy" id="7120"/>
    <lineage>
        <taxon>Eukaryota</taxon>
        <taxon>Metazoa</taxon>
        <taxon>Ecdysozoa</taxon>
        <taxon>Arthropoda</taxon>
        <taxon>Hexapoda</taxon>
        <taxon>Insecta</taxon>
        <taxon>Pterygota</taxon>
        <taxon>Neoptera</taxon>
        <taxon>Endopterygota</taxon>
        <taxon>Lepidoptera</taxon>
        <taxon>Glossata</taxon>
        <taxon>Ditrysia</taxon>
        <taxon>Bombycoidea</taxon>
        <taxon>Saturniidae</taxon>
        <taxon>Saturniinae</taxon>
        <taxon>Saturniini</taxon>
        <taxon>Antheraea</taxon>
    </lineage>
</organism>
<keyword evidence="6" id="KW-0732">Signal</keyword>
<accession>Q3KVM1</accession>
<dbReference type="PROSITE" id="PS00122">
    <property type="entry name" value="CARBOXYLESTERASE_B_1"/>
    <property type="match status" value="1"/>
</dbReference>
<keyword evidence="5" id="KW-0325">Glycoprotein</keyword>
<feature type="chain" id="PRO_5005143172" description="Carboxylic ester hydrolase" evidence="6">
    <location>
        <begin position="18"/>
        <end position="555"/>
    </location>
</feature>
<dbReference type="Pfam" id="PF00135">
    <property type="entry name" value="COesterase"/>
    <property type="match status" value="1"/>
</dbReference>
<keyword evidence="2" id="KW-0719">Serine esterase</keyword>
<sequence>MFLKLFIFVATVGLASTADSNPVVTVTQGALQGAWKTSAKGRDYASFQGVPYAIPPTGEYRFKEPQELTSWDGTWNATEPLSACLQYDPFSDSITGNEDCLYLNIHTPNISSDASLPVMVFIHGGAFMYGEGSVYDPIYFMDYDMVVITFNYRLGPLGFLSTADDVIPGNNGLKDQSFALHWVKNNIKMFGGNPDSITLTGCSAGGASVHYHYLSQLSRDTFHRGIAFSGSAFDPWAFAVKPVQNANTLASIVGCSSDTSTEILNCLMDASAEDIVNAQNEMFDWKVKLFSHFTPTIEAAEVEDAFLNKYPYQAAVDGDMLNVPLITAMNAQEGLYPGAADLIYLDEIESQWSVVARDLFKYNDTLSSTLWSDVAAKIKEEYFGDETVSEDTFSQLVEALTDRLFIMDIGRLAEIHALKSGQATYVYKYSYRATTSLSNLLANNEEDYGVCHCDDVLHIFNYPYIDARTDTDLQMIYNLCEMIYTYASTGTPVMAGSDIEWLPVTSGDSEINYLEIFSPNSTEMKSSSDFGRRSFWDNLGIIENKNYNATLIAEL</sequence>
<name>Q3KVM1_ANTPO</name>